<feature type="region of interest" description="Disordered" evidence="1">
    <location>
        <begin position="1"/>
        <end position="30"/>
    </location>
</feature>
<dbReference type="Proteomes" id="UP000799640">
    <property type="component" value="Unassembled WGS sequence"/>
</dbReference>
<name>A0A6G1HSL8_9PEZI</name>
<accession>A0A6G1HSL8</accession>
<feature type="compositionally biased region" description="Basic and acidic residues" evidence="1">
    <location>
        <begin position="53"/>
        <end position="80"/>
    </location>
</feature>
<protein>
    <submittedName>
        <fullName evidence="2">Uncharacterized protein</fullName>
    </submittedName>
</protein>
<sequence length="195" mass="21503">MAKNDMNKDKGKGKDKSQGKANASTPFRIEYSAKCTPGVFGWILNRAVSPQRESSRAAEARGPVRDRPGKTPGRFGDKPGSDAGNLPAGEGPVKYPPGRIPGKFTPRATVDAAEHKAADDGCEQEWKDDDDSDHADDEDDEAVELGVIRQVCWRDLGGGIGQWWVRCYVRGRWCWEKRYEPPVIRGTGARRNCSD</sequence>
<reference evidence="2" key="1">
    <citation type="journal article" date="2020" name="Stud. Mycol.">
        <title>101 Dothideomycetes genomes: a test case for predicting lifestyles and emergence of pathogens.</title>
        <authorList>
            <person name="Haridas S."/>
            <person name="Albert R."/>
            <person name="Binder M."/>
            <person name="Bloem J."/>
            <person name="Labutti K."/>
            <person name="Salamov A."/>
            <person name="Andreopoulos B."/>
            <person name="Baker S."/>
            <person name="Barry K."/>
            <person name="Bills G."/>
            <person name="Bluhm B."/>
            <person name="Cannon C."/>
            <person name="Castanera R."/>
            <person name="Culley D."/>
            <person name="Daum C."/>
            <person name="Ezra D."/>
            <person name="Gonzalez J."/>
            <person name="Henrissat B."/>
            <person name="Kuo A."/>
            <person name="Liang C."/>
            <person name="Lipzen A."/>
            <person name="Lutzoni F."/>
            <person name="Magnuson J."/>
            <person name="Mondo S."/>
            <person name="Nolan M."/>
            <person name="Ohm R."/>
            <person name="Pangilinan J."/>
            <person name="Park H.-J."/>
            <person name="Ramirez L."/>
            <person name="Alfaro M."/>
            <person name="Sun H."/>
            <person name="Tritt A."/>
            <person name="Yoshinaga Y."/>
            <person name="Zwiers L.-H."/>
            <person name="Turgeon B."/>
            <person name="Goodwin S."/>
            <person name="Spatafora J."/>
            <person name="Crous P."/>
            <person name="Grigoriev I."/>
        </authorList>
    </citation>
    <scope>NUCLEOTIDE SEQUENCE</scope>
    <source>
        <strain evidence="2">CBS 262.69</strain>
    </source>
</reference>
<feature type="region of interest" description="Disordered" evidence="1">
    <location>
        <begin position="47"/>
        <end position="138"/>
    </location>
</feature>
<feature type="compositionally biased region" description="Acidic residues" evidence="1">
    <location>
        <begin position="120"/>
        <end position="138"/>
    </location>
</feature>
<evidence type="ECO:0000313" key="3">
    <source>
        <dbReference type="Proteomes" id="UP000799640"/>
    </source>
</evidence>
<dbReference type="EMBL" id="ML996699">
    <property type="protein sequence ID" value="KAF2398837.1"/>
    <property type="molecule type" value="Genomic_DNA"/>
</dbReference>
<evidence type="ECO:0000313" key="2">
    <source>
        <dbReference type="EMBL" id="KAF2398837.1"/>
    </source>
</evidence>
<keyword evidence="3" id="KW-1185">Reference proteome</keyword>
<dbReference type="AlphaFoldDB" id="A0A6G1HSL8"/>
<evidence type="ECO:0000256" key="1">
    <source>
        <dbReference type="SAM" id="MobiDB-lite"/>
    </source>
</evidence>
<organism evidence="2 3">
    <name type="scientific">Trichodelitschia bisporula</name>
    <dbReference type="NCBI Taxonomy" id="703511"/>
    <lineage>
        <taxon>Eukaryota</taxon>
        <taxon>Fungi</taxon>
        <taxon>Dikarya</taxon>
        <taxon>Ascomycota</taxon>
        <taxon>Pezizomycotina</taxon>
        <taxon>Dothideomycetes</taxon>
        <taxon>Dothideomycetes incertae sedis</taxon>
        <taxon>Phaeotrichales</taxon>
        <taxon>Phaeotrichaceae</taxon>
        <taxon>Trichodelitschia</taxon>
    </lineage>
</organism>
<proteinExistence type="predicted"/>
<gene>
    <name evidence="2" type="ORF">EJ06DRAFT_531914</name>
</gene>
<feature type="compositionally biased region" description="Basic and acidic residues" evidence="1">
    <location>
        <begin position="1"/>
        <end position="18"/>
    </location>
</feature>